<protein>
    <submittedName>
        <fullName evidence="1">Uncharacterized protein</fullName>
    </submittedName>
</protein>
<organism evidence="1 2">
    <name type="scientific">Neisseria iguanae</name>
    <dbReference type="NCBI Taxonomy" id="90242"/>
    <lineage>
        <taxon>Bacteria</taxon>
        <taxon>Pseudomonadati</taxon>
        <taxon>Pseudomonadota</taxon>
        <taxon>Betaproteobacteria</taxon>
        <taxon>Neisseriales</taxon>
        <taxon>Neisseriaceae</taxon>
        <taxon>Neisseria</taxon>
    </lineage>
</organism>
<dbReference type="Proteomes" id="UP000241868">
    <property type="component" value="Unassembled WGS sequence"/>
</dbReference>
<dbReference type="EMBL" id="PXYY01000005">
    <property type="protein sequence ID" value="PSJ81249.1"/>
    <property type="molecule type" value="Genomic_DNA"/>
</dbReference>
<proteinExistence type="predicted"/>
<keyword evidence="2" id="KW-1185">Reference proteome</keyword>
<name>A0A2P7U2P1_9NEIS</name>
<accession>A0A2P7U2P1</accession>
<evidence type="ECO:0000313" key="1">
    <source>
        <dbReference type="EMBL" id="PSJ81249.1"/>
    </source>
</evidence>
<comment type="caution">
    <text evidence="1">The sequence shown here is derived from an EMBL/GenBank/DDBJ whole genome shotgun (WGS) entry which is preliminary data.</text>
</comment>
<reference evidence="1 2" key="1">
    <citation type="submission" date="2018-03" db="EMBL/GenBank/DDBJ databases">
        <title>Neisseria weixii sp. nov., isolated from the intestinal contents of Tibetan Plateau pika (Ochotona curzoniae) in Yushu, Qinghai Province, China.</title>
        <authorList>
            <person name="Gui Z."/>
        </authorList>
    </citation>
    <scope>NUCLEOTIDE SEQUENCE [LARGE SCALE GENOMIC DNA]</scope>
    <source>
        <strain evidence="1 2">ATCC 51483</strain>
    </source>
</reference>
<sequence>MLKPSHWITAKRFTATEPLPKRWGPNLLLPSLPFLGKGDGREYRQLIRRYFQKGTDFRKFGRQQIKAVEDAPNRRRGKMPDYDSPVNLFLKAVQSGTAKCCI</sequence>
<gene>
    <name evidence="1" type="ORF">C7N83_01510</name>
</gene>
<evidence type="ECO:0000313" key="2">
    <source>
        <dbReference type="Proteomes" id="UP000241868"/>
    </source>
</evidence>
<dbReference type="AlphaFoldDB" id="A0A2P7U2P1"/>